<dbReference type="EMBL" id="VFLP01000016">
    <property type="protein sequence ID" value="TRX95361.1"/>
    <property type="molecule type" value="Genomic_DNA"/>
</dbReference>
<dbReference type="SUPFAM" id="SSF52799">
    <property type="entry name" value="(Phosphotyrosine protein) phosphatases II"/>
    <property type="match status" value="1"/>
</dbReference>
<keyword evidence="3" id="KW-1185">Reference proteome</keyword>
<dbReference type="PROSITE" id="PS00383">
    <property type="entry name" value="TYR_PHOSPHATASE_1"/>
    <property type="match status" value="1"/>
</dbReference>
<proteinExistence type="predicted"/>
<dbReference type="STRING" id="2512241.A0A553I577"/>
<dbReference type="AlphaFoldDB" id="A0A553I577"/>
<dbReference type="InterPro" id="IPR016130">
    <property type="entry name" value="Tyr_Pase_AS"/>
</dbReference>
<dbReference type="Gene3D" id="3.90.190.10">
    <property type="entry name" value="Protein tyrosine phosphatase superfamily"/>
    <property type="match status" value="1"/>
</dbReference>
<reference evidence="3" key="1">
    <citation type="submission" date="2019-06" db="EMBL/GenBank/DDBJ databases">
        <title>Draft genome sequence of the griseofulvin-producing fungus Xylaria cubensis strain G536.</title>
        <authorList>
            <person name="Mead M.E."/>
            <person name="Raja H.A."/>
            <person name="Steenwyk J.L."/>
            <person name="Knowles S.L."/>
            <person name="Oberlies N.H."/>
            <person name="Rokas A."/>
        </authorList>
    </citation>
    <scope>NUCLEOTIDE SEQUENCE [LARGE SCALE GENOMIC DNA]</scope>
    <source>
        <strain evidence="3">G536</strain>
    </source>
</reference>
<sequence>MSIKFENILNFRDVGKTVNDYLGRKQTMGWGRVVREGVLFRSARPDEATLDDRRRLTEELGIRTVVDLRSKTEHASQAKKRQADMKTPVALKSNAALAEPVQIPGLIYRQVLVNGRRLERALLKQLSWWSFIKLIFLYIFGFRVQAISIIGEEVMQPLGLVGLSLLTLDESGPEIVEALQTLISAHTPSPTLVHCTQGKDRTGMIIALALLILQVPTDAVEHDYLLSQPGLDPERKERVAEMVQIGLTPAWGDCPLDLIQRVRGHLDVQYGGVEGYLDFIGFEADDRVRFVEVLGA</sequence>
<evidence type="ECO:0000259" key="1">
    <source>
        <dbReference type="PROSITE" id="PS50056"/>
    </source>
</evidence>
<comment type="caution">
    <text evidence="2">The sequence shown here is derived from an EMBL/GenBank/DDBJ whole genome shotgun (WGS) entry which is preliminary data.</text>
</comment>
<dbReference type="Pfam" id="PF13350">
    <property type="entry name" value="Y_phosphatase3"/>
    <property type="match status" value="2"/>
</dbReference>
<dbReference type="InterPro" id="IPR000387">
    <property type="entry name" value="Tyr_Pase_dom"/>
</dbReference>
<evidence type="ECO:0000313" key="3">
    <source>
        <dbReference type="Proteomes" id="UP000319160"/>
    </source>
</evidence>
<dbReference type="InterPro" id="IPR029021">
    <property type="entry name" value="Prot-tyrosine_phosphatase-like"/>
</dbReference>
<dbReference type="OrthoDB" id="9988524at2759"/>
<dbReference type="PANTHER" id="PTHR31126:SF10">
    <property type="entry name" value="PROTEIN PHOSPHATASE, PUTATIVE (AFU_ORTHOLOGUE AFUA_6G06650)-RELATED"/>
    <property type="match status" value="1"/>
</dbReference>
<dbReference type="GO" id="GO:0004721">
    <property type="term" value="F:phosphoprotein phosphatase activity"/>
    <property type="evidence" value="ECO:0007669"/>
    <property type="project" value="InterPro"/>
</dbReference>
<dbReference type="InterPro" id="IPR026893">
    <property type="entry name" value="Tyr/Ser_Pase_IphP-type"/>
</dbReference>
<dbReference type="Proteomes" id="UP000319160">
    <property type="component" value="Unassembled WGS sequence"/>
</dbReference>
<evidence type="ECO:0000313" key="2">
    <source>
        <dbReference type="EMBL" id="TRX95361.1"/>
    </source>
</evidence>
<organism evidence="2 3">
    <name type="scientific">Xylaria flabelliformis</name>
    <dbReference type="NCBI Taxonomy" id="2512241"/>
    <lineage>
        <taxon>Eukaryota</taxon>
        <taxon>Fungi</taxon>
        <taxon>Dikarya</taxon>
        <taxon>Ascomycota</taxon>
        <taxon>Pezizomycotina</taxon>
        <taxon>Sordariomycetes</taxon>
        <taxon>Xylariomycetidae</taxon>
        <taxon>Xylariales</taxon>
        <taxon>Xylariaceae</taxon>
        <taxon>Xylaria</taxon>
    </lineage>
</organism>
<dbReference type="PANTHER" id="PTHR31126">
    <property type="entry name" value="TYROSINE-PROTEIN PHOSPHATASE"/>
    <property type="match status" value="1"/>
</dbReference>
<gene>
    <name evidence="2" type="ORF">FHL15_003692</name>
</gene>
<accession>A0A553I577</accession>
<feature type="domain" description="Tyrosine specific protein phosphatases" evidence="1">
    <location>
        <begin position="173"/>
        <end position="211"/>
    </location>
</feature>
<protein>
    <recommendedName>
        <fullName evidence="1">Tyrosine specific protein phosphatases domain-containing protein</fullName>
    </recommendedName>
</protein>
<dbReference type="PROSITE" id="PS50056">
    <property type="entry name" value="TYR_PHOSPHATASE_2"/>
    <property type="match status" value="1"/>
</dbReference>
<name>A0A553I577_9PEZI</name>